<dbReference type="Pfam" id="PF07729">
    <property type="entry name" value="FCD"/>
    <property type="match status" value="1"/>
</dbReference>
<feature type="domain" description="HTH gntR-type" evidence="4">
    <location>
        <begin position="90"/>
        <end position="158"/>
    </location>
</feature>
<sequence length="303" mass="34941">MNKGIDRNRCYVKKQYNSKANVSYLIYQQANLMKYTITTIKYVNFLISDILDPLILNKLITMEPGLTMEEKKMKNRLKRDFSHISIEIPKSITQVIKEKIREMIIHGDFDLGQAISENELSNILMVSKTPIREAFIWLSYNENLVNIIPRSGTFVFSVTDEDINDLIKMRVILEQGAIREAMEKNANNVIVELSNILSKSAKINAERDTQAYLKLDHDFHYVFVKYADNKYISQAHLLISARLLAIRYRLDFTAEYITSSNRGHATILDMLKNNNVEGVCNFITHHIGSGFTERARKLLALKA</sequence>
<organism evidence="5">
    <name type="scientific">Salmonella enterica subsp. enterica serovar Javiana</name>
    <dbReference type="NCBI Taxonomy" id="363569"/>
    <lineage>
        <taxon>Bacteria</taxon>
        <taxon>Pseudomonadati</taxon>
        <taxon>Pseudomonadota</taxon>
        <taxon>Gammaproteobacteria</taxon>
        <taxon>Enterobacterales</taxon>
        <taxon>Enterobacteriaceae</taxon>
        <taxon>Salmonella</taxon>
    </lineage>
</organism>
<dbReference type="Proteomes" id="UP000839596">
    <property type="component" value="Unassembled WGS sequence"/>
</dbReference>
<protein>
    <submittedName>
        <fullName evidence="5">GntR family transcriptional regulator</fullName>
    </submittedName>
</protein>
<dbReference type="InterPro" id="IPR000524">
    <property type="entry name" value="Tscrpt_reg_HTH_GntR"/>
</dbReference>
<dbReference type="SUPFAM" id="SSF46785">
    <property type="entry name" value="Winged helix' DNA-binding domain"/>
    <property type="match status" value="1"/>
</dbReference>
<evidence type="ECO:0000259" key="4">
    <source>
        <dbReference type="PROSITE" id="PS50949"/>
    </source>
</evidence>
<dbReference type="GO" id="GO:0003700">
    <property type="term" value="F:DNA-binding transcription factor activity"/>
    <property type="evidence" value="ECO:0007669"/>
    <property type="project" value="InterPro"/>
</dbReference>
<dbReference type="Gene3D" id="1.10.10.10">
    <property type="entry name" value="Winged helix-like DNA-binding domain superfamily/Winged helix DNA-binding domain"/>
    <property type="match status" value="1"/>
</dbReference>
<evidence type="ECO:0000313" key="5">
    <source>
        <dbReference type="EMBL" id="ECG4538457.1"/>
    </source>
</evidence>
<dbReference type="SMART" id="SM00895">
    <property type="entry name" value="FCD"/>
    <property type="match status" value="1"/>
</dbReference>
<comment type="caution">
    <text evidence="5">The sequence shown here is derived from an EMBL/GenBank/DDBJ whole genome shotgun (WGS) entry which is preliminary data.</text>
</comment>
<dbReference type="InterPro" id="IPR008920">
    <property type="entry name" value="TF_FadR/GntR_C"/>
</dbReference>
<gene>
    <name evidence="5" type="ORF">E0S65_17480</name>
</gene>
<dbReference type="SUPFAM" id="SSF48008">
    <property type="entry name" value="GntR ligand-binding domain-like"/>
    <property type="match status" value="1"/>
</dbReference>
<evidence type="ECO:0000256" key="3">
    <source>
        <dbReference type="ARBA" id="ARBA00023163"/>
    </source>
</evidence>
<evidence type="ECO:0000256" key="2">
    <source>
        <dbReference type="ARBA" id="ARBA00023125"/>
    </source>
</evidence>
<evidence type="ECO:0000256" key="1">
    <source>
        <dbReference type="ARBA" id="ARBA00023015"/>
    </source>
</evidence>
<dbReference type="InterPro" id="IPR011711">
    <property type="entry name" value="GntR_C"/>
</dbReference>
<dbReference type="EMBL" id="AAIOLQ010000014">
    <property type="protein sequence ID" value="ECG4538457.1"/>
    <property type="molecule type" value="Genomic_DNA"/>
</dbReference>
<keyword evidence="1" id="KW-0805">Transcription regulation</keyword>
<accession>A0A5Y2YHN0</accession>
<name>A0A5Y2YHN0_SALET</name>
<dbReference type="SMART" id="SM00345">
    <property type="entry name" value="HTH_GNTR"/>
    <property type="match status" value="1"/>
</dbReference>
<dbReference type="PANTHER" id="PTHR43537">
    <property type="entry name" value="TRANSCRIPTIONAL REGULATOR, GNTR FAMILY"/>
    <property type="match status" value="1"/>
</dbReference>
<dbReference type="PROSITE" id="PS50949">
    <property type="entry name" value="HTH_GNTR"/>
    <property type="match status" value="1"/>
</dbReference>
<reference evidence="5" key="1">
    <citation type="submission" date="2019-03" db="EMBL/GenBank/DDBJ databases">
        <authorList>
            <person name="Ashton P.M."/>
            <person name="Dallman T."/>
            <person name="Nair S."/>
            <person name="De Pinna E."/>
            <person name="Peters T."/>
            <person name="Grant K."/>
        </authorList>
    </citation>
    <scope>NUCLEOTIDE SEQUENCE [LARGE SCALE GENOMIC DNA]</scope>
    <source>
        <strain evidence="5">314986</strain>
    </source>
</reference>
<dbReference type="CDD" id="cd07377">
    <property type="entry name" value="WHTH_GntR"/>
    <property type="match status" value="1"/>
</dbReference>
<dbReference type="Pfam" id="PF00392">
    <property type="entry name" value="GntR"/>
    <property type="match status" value="1"/>
</dbReference>
<keyword evidence="3" id="KW-0804">Transcription</keyword>
<proteinExistence type="predicted"/>
<dbReference type="InterPro" id="IPR036388">
    <property type="entry name" value="WH-like_DNA-bd_sf"/>
</dbReference>
<dbReference type="PANTHER" id="PTHR43537:SF51">
    <property type="entry name" value="HTH-TYPE TRANSCRIPTIONAL REGULATOR LGOR-RELATED"/>
    <property type="match status" value="1"/>
</dbReference>
<dbReference type="GO" id="GO:0003677">
    <property type="term" value="F:DNA binding"/>
    <property type="evidence" value="ECO:0007669"/>
    <property type="project" value="UniProtKB-KW"/>
</dbReference>
<keyword evidence="2" id="KW-0238">DNA-binding</keyword>
<dbReference type="AlphaFoldDB" id="A0A5Y2YHN0"/>
<dbReference type="Gene3D" id="1.20.120.530">
    <property type="entry name" value="GntR ligand-binding domain-like"/>
    <property type="match status" value="1"/>
</dbReference>
<dbReference type="InterPro" id="IPR036390">
    <property type="entry name" value="WH_DNA-bd_sf"/>
</dbReference>